<feature type="compositionally biased region" description="Polar residues" evidence="1">
    <location>
        <begin position="97"/>
        <end position="110"/>
    </location>
</feature>
<protein>
    <submittedName>
        <fullName evidence="2">Uncharacterized protein</fullName>
    </submittedName>
</protein>
<evidence type="ECO:0000256" key="1">
    <source>
        <dbReference type="SAM" id="MobiDB-lite"/>
    </source>
</evidence>
<dbReference type="Proteomes" id="UP000315783">
    <property type="component" value="Unassembled WGS sequence"/>
</dbReference>
<feature type="region of interest" description="Disordered" evidence="1">
    <location>
        <begin position="29"/>
        <end position="110"/>
    </location>
</feature>
<feature type="compositionally biased region" description="Polar residues" evidence="1">
    <location>
        <begin position="29"/>
        <end position="43"/>
    </location>
</feature>
<dbReference type="EMBL" id="SPUK01000005">
    <property type="protein sequence ID" value="TQV97009.1"/>
    <property type="molecule type" value="Genomic_DNA"/>
</dbReference>
<dbReference type="AlphaFoldDB" id="A0A545V5M0"/>
<feature type="compositionally biased region" description="Polar residues" evidence="1">
    <location>
        <begin position="63"/>
        <end position="72"/>
    </location>
</feature>
<sequence length="110" mass="12180">MSCHRPLKKQKVPGVSTSWDQTLVQNVLPSTATTPPFNDSANIRLSHGNKHFTDQKWGASPRPSHNSGSYSSRAVFHQFHNEPAYSGWPPETRHSSEQQLLNSSASTLSP</sequence>
<reference evidence="2 3" key="1">
    <citation type="journal article" date="2019" name="Appl. Microbiol. Biotechnol.">
        <title>Genome sequence of Isaria javanica and comparative genome analysis insights into family S53 peptidase evolution in fungal entomopathogens.</title>
        <authorList>
            <person name="Lin R."/>
            <person name="Zhang X."/>
            <person name="Xin B."/>
            <person name="Zou M."/>
            <person name="Gao Y."/>
            <person name="Qin F."/>
            <person name="Hu Q."/>
            <person name="Xie B."/>
            <person name="Cheng X."/>
        </authorList>
    </citation>
    <scope>NUCLEOTIDE SEQUENCE [LARGE SCALE GENOMIC DNA]</scope>
    <source>
        <strain evidence="2 3">IJ1G</strain>
    </source>
</reference>
<keyword evidence="3" id="KW-1185">Reference proteome</keyword>
<organism evidence="2 3">
    <name type="scientific">Cordyceps javanica</name>
    <dbReference type="NCBI Taxonomy" id="43265"/>
    <lineage>
        <taxon>Eukaryota</taxon>
        <taxon>Fungi</taxon>
        <taxon>Dikarya</taxon>
        <taxon>Ascomycota</taxon>
        <taxon>Pezizomycotina</taxon>
        <taxon>Sordariomycetes</taxon>
        <taxon>Hypocreomycetidae</taxon>
        <taxon>Hypocreales</taxon>
        <taxon>Cordycipitaceae</taxon>
        <taxon>Cordyceps</taxon>
    </lineage>
</organism>
<comment type="caution">
    <text evidence="2">The sequence shown here is derived from an EMBL/GenBank/DDBJ whole genome shotgun (WGS) entry which is preliminary data.</text>
</comment>
<gene>
    <name evidence="2" type="ORF">IF1G_04249</name>
</gene>
<accession>A0A545V5M0</accession>
<proteinExistence type="predicted"/>
<evidence type="ECO:0000313" key="2">
    <source>
        <dbReference type="EMBL" id="TQV97009.1"/>
    </source>
</evidence>
<name>A0A545V5M0_9HYPO</name>
<evidence type="ECO:0000313" key="3">
    <source>
        <dbReference type="Proteomes" id="UP000315783"/>
    </source>
</evidence>